<dbReference type="NCBIfam" id="TIGR04214">
    <property type="entry name" value="CSLREA_Nterm"/>
    <property type="match status" value="1"/>
</dbReference>
<name>A0A9D7XDU9_9BACT</name>
<gene>
    <name evidence="2" type="ORF">IPO85_12625</name>
</gene>
<feature type="chain" id="PRO_5038472700" evidence="1">
    <location>
        <begin position="22"/>
        <end position="1243"/>
    </location>
</feature>
<dbReference type="NCBIfam" id="TIGR04131">
    <property type="entry name" value="Bac_Flav_CTERM"/>
    <property type="match status" value="1"/>
</dbReference>
<sequence length="1243" mass="135401">MNGLRWILWLGLMMSMQSLCAQVYIVNTADDTDDGSCTTGHCSFREAIHAANGDGIASRIEFNIPGMAPHQIIPNGPFPNVTDPFLTVAGETQPGPLGSIVINFAFRNFSGASFWNILSTDVFISGLTFSNFGYSTAGDEVLRVGDFGRSADRFSLYNCAFTNDNLIVNFIDLANVHIFNSSNALVRKNIFGSDYGKSTINTYFSSLMLNQNLALKPCVIDSNIFVSSRTALNARGGDLNISKNIFGALDTSKANTFTNQETGIAFDLFGKYSVTDNFFIFHIHNAITNRNLGINDNGINISGNRFFNFKTAISLFASAQINNNYAANILGGFNGRFSTISSPPFFNISVDLENNQTENLQNFYELFGNANLIRSKHSKNRIYCNENNPVNIAPFIDAIKPPVPVIVSVNPNLIKGTARPNDSISIYENTRRNCPTADCRGGVEIGRSLADASGNWILARNFTAGASLSAYVWNNNNVPLVYSEFSNCYRCTPSAPIPVTPTICEGETFTFRSRVYSASKTSDTITIPGDGIIICDSVFHVNLTLLKPNRVTQNVNVCFDDTLRIARIKLYAGKLIDSATLKNANQCDSTIVFKGTLVGYRSLTQTICSNSSLTIGNTTFDKNKTTGRVRLAGQASGACDSIIDVNIIIKDYAEHFLNLTKCPGEDTLLNGKLYNAGNPSGIDTLKGASTTGCDSIIHVDLKYPNTTGTFNTTICNSDSVFIVKEYFSARKPNGQIICHNGEACASVFGCDSIINVTLNFIPDAIGSYRADICGGDTLTLPGFPGEPFFSGHTTGTLKMVNGATNGCDSIINVSVNIIPEAIGTYRADICRGDTLTLPGFPGEPFFNGHTSGTLKMVNGAANGCDSLIQVSLNVLPDAKGSFDTVLCDNQTLNFYGNLFDINKPSDTIQLKNQATFGCDSFIIVRIQFNSESAGVYNPLLCPKDSVRVGNQFYSANHPSGSERLPNASATGCDSVVKVNINLIPDIVLDFRTNDLLCNRANSGQLIIDKIIGGNGTLMISIDNGTALPYRAGMVVPALSLGNHSIRVIDQMGCDAISNFTINNAAQLNLSLPQDTTIKKGISVDITAKPNFNPGSISWIPTDFLNCTNCLDPVSTPDQTITYTLILTDENDCEIQDQITITVIAEQTDVYFPNAFSPNGDQVNDLFFPVFKFPITTTIQYFQIYDRWGELIFERRNGLKGEVFEWNGMYNNHRVLPGVYVYSIQFMGDDQTHQNRTGEVTLLR</sequence>
<organism evidence="2 3">
    <name type="scientific">Candidatus Defluviibacterium haderslevense</name>
    <dbReference type="NCBI Taxonomy" id="2981993"/>
    <lineage>
        <taxon>Bacteria</taxon>
        <taxon>Pseudomonadati</taxon>
        <taxon>Bacteroidota</taxon>
        <taxon>Saprospiria</taxon>
        <taxon>Saprospirales</taxon>
        <taxon>Saprospiraceae</taxon>
        <taxon>Candidatus Defluviibacterium</taxon>
    </lineage>
</organism>
<dbReference type="InterPro" id="IPR026341">
    <property type="entry name" value="T9SS_type_B"/>
</dbReference>
<dbReference type="AlphaFoldDB" id="A0A9D7XDU9"/>
<dbReference type="EMBL" id="JADKFW010000010">
    <property type="protein sequence ID" value="MBK9718329.1"/>
    <property type="molecule type" value="Genomic_DNA"/>
</dbReference>
<evidence type="ECO:0000256" key="1">
    <source>
        <dbReference type="SAM" id="SignalP"/>
    </source>
</evidence>
<evidence type="ECO:0000313" key="2">
    <source>
        <dbReference type="EMBL" id="MBK9718329.1"/>
    </source>
</evidence>
<comment type="caution">
    <text evidence="2">The sequence shown here is derived from an EMBL/GenBank/DDBJ whole genome shotgun (WGS) entry which is preliminary data.</text>
</comment>
<dbReference type="Pfam" id="PF13585">
    <property type="entry name" value="CHU_C"/>
    <property type="match status" value="1"/>
</dbReference>
<accession>A0A9D7XDU9</accession>
<dbReference type="Proteomes" id="UP000808349">
    <property type="component" value="Unassembled WGS sequence"/>
</dbReference>
<feature type="signal peptide" evidence="1">
    <location>
        <begin position="1"/>
        <end position="21"/>
    </location>
</feature>
<keyword evidence="1" id="KW-0732">Signal</keyword>
<dbReference type="InterPro" id="IPR026457">
    <property type="entry name" value="CSLREA_Nterm"/>
</dbReference>
<reference evidence="2 3" key="1">
    <citation type="submission" date="2020-10" db="EMBL/GenBank/DDBJ databases">
        <title>Connecting structure to function with the recovery of over 1000 high-quality activated sludge metagenome-assembled genomes encoding full-length rRNA genes using long-read sequencing.</title>
        <authorList>
            <person name="Singleton C.M."/>
            <person name="Petriglieri F."/>
            <person name="Kristensen J.M."/>
            <person name="Kirkegaard R.H."/>
            <person name="Michaelsen T.Y."/>
            <person name="Andersen M.H."/>
            <person name="Karst S.M."/>
            <person name="Dueholm M.S."/>
            <person name="Nielsen P.H."/>
            <person name="Albertsen M."/>
        </authorList>
    </citation>
    <scope>NUCLEOTIDE SEQUENCE [LARGE SCALE GENOMIC DNA]</scope>
    <source>
        <strain evidence="2">Ribe_18-Q3-R11-54_BAT3C.373</strain>
    </source>
</reference>
<evidence type="ECO:0000313" key="3">
    <source>
        <dbReference type="Proteomes" id="UP000808349"/>
    </source>
</evidence>
<protein>
    <submittedName>
        <fullName evidence="2">Gliding motility-associated C-terminal domain-containing protein</fullName>
    </submittedName>
</protein>
<proteinExistence type="predicted"/>